<dbReference type="InterPro" id="IPR051314">
    <property type="entry name" value="AAA_ATPase_RarA/MGS1/WRNIP1"/>
</dbReference>
<dbReference type="InterPro" id="IPR027417">
    <property type="entry name" value="P-loop_NTPase"/>
</dbReference>
<keyword evidence="5" id="KW-0067">ATP-binding</keyword>
<dbReference type="EMBL" id="BAAFGK010000004">
    <property type="protein sequence ID" value="GAB0056919.1"/>
    <property type="molecule type" value="Genomic_DNA"/>
</dbReference>
<dbReference type="CDD" id="cd00009">
    <property type="entry name" value="AAA"/>
    <property type="match status" value="1"/>
</dbReference>
<dbReference type="InterPro" id="IPR003959">
    <property type="entry name" value="ATPase_AAA_core"/>
</dbReference>
<dbReference type="InterPro" id="IPR003593">
    <property type="entry name" value="AAA+_ATPase"/>
</dbReference>
<evidence type="ECO:0000313" key="8">
    <source>
        <dbReference type="Proteomes" id="UP001628193"/>
    </source>
</evidence>
<evidence type="ECO:0000256" key="2">
    <source>
        <dbReference type="ARBA" id="ARBA00008959"/>
    </source>
</evidence>
<protein>
    <recommendedName>
        <fullName evidence="3">Replication-associated recombination protein A</fullName>
    </recommendedName>
</protein>
<dbReference type="Gene3D" id="1.10.3710.10">
    <property type="entry name" value="DNA polymerase III clamp loader subunits, C-terminal domain"/>
    <property type="match status" value="1"/>
</dbReference>
<accession>A0ABQ0C7Q9</accession>
<dbReference type="Gene3D" id="3.40.50.300">
    <property type="entry name" value="P-loop containing nucleotide triphosphate hydrolases"/>
    <property type="match status" value="1"/>
</dbReference>
<dbReference type="InterPro" id="IPR032423">
    <property type="entry name" value="AAA_assoc_2"/>
</dbReference>
<reference evidence="7 8" key="1">
    <citation type="submission" date="2024-09" db="EMBL/GenBank/DDBJ databases">
        <title>Draft genome sequence of Candidatus Magnetaquicoccaceae bacterium FCR-1.</title>
        <authorList>
            <person name="Shimoshige H."/>
            <person name="Shimamura S."/>
            <person name="Taoka A."/>
            <person name="Kobayashi H."/>
            <person name="Maekawa T."/>
        </authorList>
    </citation>
    <scope>NUCLEOTIDE SEQUENCE [LARGE SCALE GENOMIC DNA]</scope>
    <source>
        <strain evidence="7 8">FCR-1</strain>
    </source>
</reference>
<dbReference type="Pfam" id="PF12002">
    <property type="entry name" value="MgsA_C"/>
    <property type="match status" value="1"/>
</dbReference>
<dbReference type="SUPFAM" id="SSF52540">
    <property type="entry name" value="P-loop containing nucleoside triphosphate hydrolases"/>
    <property type="match status" value="1"/>
</dbReference>
<comment type="caution">
    <text evidence="7">The sequence shown here is derived from an EMBL/GenBank/DDBJ whole genome shotgun (WGS) entry which is preliminary data.</text>
</comment>
<name>A0ABQ0C7Q9_9PROT</name>
<comment type="function">
    <text evidence="1">DNA-dependent ATPase that plays important roles in cellular responses to stalled DNA replication processes.</text>
</comment>
<keyword evidence="8" id="KW-1185">Reference proteome</keyword>
<dbReference type="Gene3D" id="1.20.272.10">
    <property type="match status" value="1"/>
</dbReference>
<dbReference type="InterPro" id="IPR008921">
    <property type="entry name" value="DNA_pol3_clamp-load_cplx_C"/>
</dbReference>
<keyword evidence="4" id="KW-0547">Nucleotide-binding</keyword>
<sequence length="441" mass="48362">MTTGRQPSASGSTIPPLADRMRPLDLSELLGQEHLTAPGKLIYQAMAVDRLPSLILWGPPGSGKTTLARIIAARTAQRFEALSAVLDGVREVRAVVERAKAAQPQGTILFVDEIHRFNRAQQDAFLPFVEQGTIILIGATTENPSFALNGALLSRCRVAVLNPLNADTIRRLLERAVEDAERGLGGLHLHLEAGILPAIADLADGDARYALNLLEVLTGLYRAEIAAGQPLTLEGLRQALERRALLHDRVGEAHYNLISALHKSLRGSDVDAALYWLARMVQGGEDGLYIARRLIRFASEDIGNADPQALTIALAAKESYHFLGSPEGELALAQAVVYLATAPKSNSVYTAFGRATECAASSGSLAPPLHIRNAPTRLMRELGYGKDYRYPHDHEEGYVAEEYLPEPLRGTRFYQPVERGFEREIARRLAYWQRLKSRARS</sequence>
<dbReference type="Pfam" id="PF00004">
    <property type="entry name" value="AAA"/>
    <property type="match status" value="1"/>
</dbReference>
<dbReference type="SUPFAM" id="SSF48019">
    <property type="entry name" value="post-AAA+ oligomerization domain-like"/>
    <property type="match status" value="1"/>
</dbReference>
<evidence type="ECO:0000259" key="6">
    <source>
        <dbReference type="SMART" id="SM00382"/>
    </source>
</evidence>
<dbReference type="PANTHER" id="PTHR13779:SF7">
    <property type="entry name" value="ATPASE WRNIP1"/>
    <property type="match status" value="1"/>
</dbReference>
<proteinExistence type="inferred from homology"/>
<dbReference type="Proteomes" id="UP001628193">
    <property type="component" value="Unassembled WGS sequence"/>
</dbReference>
<evidence type="ECO:0000256" key="5">
    <source>
        <dbReference type="ARBA" id="ARBA00022840"/>
    </source>
</evidence>
<dbReference type="RefSeq" id="WP_420904635.1">
    <property type="nucleotide sequence ID" value="NZ_BAAFGK010000004.1"/>
</dbReference>
<feature type="domain" description="AAA+ ATPase" evidence="6">
    <location>
        <begin position="50"/>
        <end position="164"/>
    </location>
</feature>
<evidence type="ECO:0000256" key="1">
    <source>
        <dbReference type="ARBA" id="ARBA00002393"/>
    </source>
</evidence>
<dbReference type="InterPro" id="IPR021886">
    <property type="entry name" value="MgsA_C"/>
</dbReference>
<evidence type="ECO:0000256" key="4">
    <source>
        <dbReference type="ARBA" id="ARBA00022741"/>
    </source>
</evidence>
<dbReference type="CDD" id="cd18139">
    <property type="entry name" value="HLD_clamp_RarA"/>
    <property type="match status" value="1"/>
</dbReference>
<organism evidence="7 8">
    <name type="scientific">Candidatus Magnetaquiglobus chichijimensis</name>
    <dbReference type="NCBI Taxonomy" id="3141448"/>
    <lineage>
        <taxon>Bacteria</taxon>
        <taxon>Pseudomonadati</taxon>
        <taxon>Pseudomonadota</taxon>
        <taxon>Magnetococcia</taxon>
        <taxon>Magnetococcales</taxon>
        <taxon>Candidatus Magnetaquicoccaceae</taxon>
        <taxon>Candidatus Magnetaquiglobus</taxon>
    </lineage>
</organism>
<dbReference type="SMART" id="SM00382">
    <property type="entry name" value="AAA"/>
    <property type="match status" value="1"/>
</dbReference>
<evidence type="ECO:0000313" key="7">
    <source>
        <dbReference type="EMBL" id="GAB0056919.1"/>
    </source>
</evidence>
<gene>
    <name evidence="7" type="primary">rarA</name>
    <name evidence="7" type="ORF">SIID45300_01234</name>
</gene>
<comment type="similarity">
    <text evidence="2">Belongs to the AAA ATPase family. RarA/MGS1/WRNIP1 subfamily.</text>
</comment>
<dbReference type="Pfam" id="PF16193">
    <property type="entry name" value="AAA_assoc_2"/>
    <property type="match status" value="1"/>
</dbReference>
<dbReference type="PANTHER" id="PTHR13779">
    <property type="entry name" value="WERNER HELICASE-INTERACTING PROTEIN 1 FAMILY MEMBER"/>
    <property type="match status" value="1"/>
</dbReference>
<evidence type="ECO:0000256" key="3">
    <source>
        <dbReference type="ARBA" id="ARBA00020776"/>
    </source>
</evidence>
<dbReference type="Gene3D" id="1.10.8.60">
    <property type="match status" value="1"/>
</dbReference>